<comment type="subcellular location">
    <subcellularLocation>
        <location evidence="1">Nucleus</location>
    </subcellularLocation>
</comment>
<dbReference type="GO" id="GO:0003677">
    <property type="term" value="F:DNA binding"/>
    <property type="evidence" value="ECO:0007669"/>
    <property type="project" value="UniProtKB-KW"/>
</dbReference>
<dbReference type="InterPro" id="IPR052035">
    <property type="entry name" value="ZnF_BED_domain_contain"/>
</dbReference>
<dbReference type="Pfam" id="PF05699">
    <property type="entry name" value="Dimer_Tnp_hAT"/>
    <property type="match status" value="1"/>
</dbReference>
<dbReference type="InterPro" id="IPR003656">
    <property type="entry name" value="Znf_BED"/>
</dbReference>
<protein>
    <recommendedName>
        <fullName evidence="10">BED-type domain-containing protein</fullName>
    </recommendedName>
</protein>
<keyword evidence="3 9" id="KW-0863">Zinc-finger</keyword>
<reference evidence="11" key="2">
    <citation type="submission" date="2024-08" db="UniProtKB">
        <authorList>
            <consortium name="EnsemblMetazoa"/>
        </authorList>
    </citation>
    <scope>IDENTIFICATION</scope>
</reference>
<evidence type="ECO:0000256" key="6">
    <source>
        <dbReference type="ARBA" id="ARBA00023125"/>
    </source>
</evidence>
<dbReference type="PROSITE" id="PS50808">
    <property type="entry name" value="ZF_BED"/>
    <property type="match status" value="2"/>
</dbReference>
<dbReference type="AlphaFoldDB" id="A0AAR5P9T8"/>
<dbReference type="GO" id="GO:0009791">
    <property type="term" value="P:post-embryonic development"/>
    <property type="evidence" value="ECO:0007669"/>
    <property type="project" value="UniProtKB-ARBA"/>
</dbReference>
<keyword evidence="6" id="KW-0238">DNA-binding</keyword>
<dbReference type="SUPFAM" id="SSF140996">
    <property type="entry name" value="Hermes dimerisation domain"/>
    <property type="match status" value="1"/>
</dbReference>
<dbReference type="KEGG" id="dpa:109536179"/>
<accession>A0AAR5P9T8</accession>
<dbReference type="EnsemblMetazoa" id="XM_019902284.1">
    <property type="protein sequence ID" value="XP_019757843.1"/>
    <property type="gene ID" value="LOC109536179"/>
</dbReference>
<keyword evidence="8" id="KW-0539">Nucleus</keyword>
<evidence type="ECO:0000256" key="3">
    <source>
        <dbReference type="ARBA" id="ARBA00022771"/>
    </source>
</evidence>
<dbReference type="GO" id="GO:0005634">
    <property type="term" value="C:nucleus"/>
    <property type="evidence" value="ECO:0007669"/>
    <property type="project" value="UniProtKB-SubCell"/>
</dbReference>
<dbReference type="EnsemblMetazoa" id="XM_019902285.1">
    <property type="protein sequence ID" value="XP_019757844.1"/>
    <property type="gene ID" value="LOC109536179"/>
</dbReference>
<dbReference type="InterPro" id="IPR012337">
    <property type="entry name" value="RNaseH-like_sf"/>
</dbReference>
<feature type="domain" description="BED-type" evidence="10">
    <location>
        <begin position="3"/>
        <end position="54"/>
    </location>
</feature>
<dbReference type="InterPro" id="IPR008906">
    <property type="entry name" value="HATC_C_dom"/>
</dbReference>
<name>A0AAR5P9T8_DENPD</name>
<evidence type="ECO:0000256" key="7">
    <source>
        <dbReference type="ARBA" id="ARBA00023163"/>
    </source>
</evidence>
<keyword evidence="4" id="KW-0862">Zinc</keyword>
<keyword evidence="5" id="KW-0805">Transcription regulation</keyword>
<reference evidence="12" key="1">
    <citation type="journal article" date="2013" name="Genome Biol.">
        <title>Draft genome of the mountain pine beetle, Dendroctonus ponderosae Hopkins, a major forest pest.</title>
        <authorList>
            <person name="Keeling C.I."/>
            <person name="Yuen M.M."/>
            <person name="Liao N.Y."/>
            <person name="Docking T.R."/>
            <person name="Chan S.K."/>
            <person name="Taylor G.A."/>
            <person name="Palmquist D.L."/>
            <person name="Jackman S.D."/>
            <person name="Nguyen A."/>
            <person name="Li M."/>
            <person name="Henderson H."/>
            <person name="Janes J.K."/>
            <person name="Zhao Y."/>
            <person name="Pandoh P."/>
            <person name="Moore R."/>
            <person name="Sperling F.A."/>
            <person name="Huber D.P."/>
            <person name="Birol I."/>
            <person name="Jones S.J."/>
            <person name="Bohlmann J."/>
        </authorList>
    </citation>
    <scope>NUCLEOTIDE SEQUENCE</scope>
</reference>
<keyword evidence="2" id="KW-0479">Metal-binding</keyword>
<dbReference type="EnsemblMetazoa" id="XM_019902282.1">
    <property type="protein sequence ID" value="XP_019757841.1"/>
    <property type="gene ID" value="LOC109536179"/>
</dbReference>
<dbReference type="PANTHER" id="PTHR46481">
    <property type="entry name" value="ZINC FINGER BED DOMAIN-CONTAINING PROTEIN 4"/>
    <property type="match status" value="1"/>
</dbReference>
<organism evidence="11 12">
    <name type="scientific">Dendroctonus ponderosae</name>
    <name type="common">Mountain pine beetle</name>
    <dbReference type="NCBI Taxonomy" id="77166"/>
    <lineage>
        <taxon>Eukaryota</taxon>
        <taxon>Metazoa</taxon>
        <taxon>Ecdysozoa</taxon>
        <taxon>Arthropoda</taxon>
        <taxon>Hexapoda</taxon>
        <taxon>Insecta</taxon>
        <taxon>Pterygota</taxon>
        <taxon>Neoptera</taxon>
        <taxon>Endopterygota</taxon>
        <taxon>Coleoptera</taxon>
        <taxon>Polyphaga</taxon>
        <taxon>Cucujiformia</taxon>
        <taxon>Curculionidae</taxon>
        <taxon>Scolytinae</taxon>
        <taxon>Dendroctonus</taxon>
    </lineage>
</organism>
<dbReference type="EnsemblMetazoa" id="XM_019902283.1">
    <property type="protein sequence ID" value="XP_019757842.1"/>
    <property type="gene ID" value="LOC109536179"/>
</dbReference>
<dbReference type="PANTHER" id="PTHR46481:SF10">
    <property type="entry name" value="ZINC FINGER BED DOMAIN-CONTAINING PROTEIN 39"/>
    <property type="match status" value="1"/>
</dbReference>
<dbReference type="Pfam" id="PF02892">
    <property type="entry name" value="zf-BED"/>
    <property type="match status" value="2"/>
</dbReference>
<dbReference type="GeneID" id="109536179"/>
<dbReference type="GO" id="GO:0046983">
    <property type="term" value="F:protein dimerization activity"/>
    <property type="evidence" value="ECO:0007669"/>
    <property type="project" value="InterPro"/>
</dbReference>
<evidence type="ECO:0000256" key="2">
    <source>
        <dbReference type="ARBA" id="ARBA00022723"/>
    </source>
</evidence>
<dbReference type="GO" id="GO:0008270">
    <property type="term" value="F:zinc ion binding"/>
    <property type="evidence" value="ECO:0007669"/>
    <property type="project" value="UniProtKB-KW"/>
</dbReference>
<keyword evidence="7" id="KW-0804">Transcription</keyword>
<dbReference type="Proteomes" id="UP000019118">
    <property type="component" value="Unassembled WGS sequence"/>
</dbReference>
<evidence type="ECO:0000256" key="1">
    <source>
        <dbReference type="ARBA" id="ARBA00004123"/>
    </source>
</evidence>
<keyword evidence="12" id="KW-1185">Reference proteome</keyword>
<proteinExistence type="predicted"/>
<feature type="domain" description="BED-type" evidence="10">
    <location>
        <begin position="86"/>
        <end position="138"/>
    </location>
</feature>
<evidence type="ECO:0000256" key="8">
    <source>
        <dbReference type="ARBA" id="ARBA00023242"/>
    </source>
</evidence>
<evidence type="ECO:0000256" key="9">
    <source>
        <dbReference type="PROSITE-ProRule" id="PRU00027"/>
    </source>
</evidence>
<evidence type="ECO:0000313" key="12">
    <source>
        <dbReference type="Proteomes" id="UP000019118"/>
    </source>
</evidence>
<evidence type="ECO:0000256" key="5">
    <source>
        <dbReference type="ARBA" id="ARBA00023015"/>
    </source>
</evidence>
<evidence type="ECO:0000256" key="4">
    <source>
        <dbReference type="ARBA" id="ARBA00022833"/>
    </source>
</evidence>
<dbReference type="InterPro" id="IPR036236">
    <property type="entry name" value="Znf_C2H2_sf"/>
</dbReference>
<sequence>MAPKKSPLWAHFSKESDGKVQCLSCGQELSVKNRSTCTLIRHIKNKHPTHPISRQTVTEVPIKKDNCSSSHQQLQRCSTFKMAPKKKKSQLWTHFSKSSEGKVKCLYCGQQLSINKNKSTSSLVRHIKHKHPTQPIRRQIVTEAPIKEDNCSSSHHLLHAAEDSAQYPLSSGGGKLQVITSYSQEPLSIGKQKEIDKQLMFMIAKEFHPFSIVEDKEFKRLLYLLNPNYKVPTRKIVSNLMIPALYNEALELVKSRLDRAFAVCLTTEGWTSRTNDCFYSVTAHYIVEESNNTFLSSDLLGCISYTKNHTAENIADKLREVIEEWKLTNKIVAVVSDNEANMKAAVRIGGWNHWGCFAHSLNSVAQSGLSEIKEVVEKIKNIVGYFKSSSQALSQLQASAVGMDMPEIKLKNEVATRWNSTYDMIYRVLQMKNAIIFTLSVLKTLSLSKQHDDLELITQLHDDEWIVAEQAIKVLEIFNLVTLAISSEQKLNASSIIFYYKQISKDLNYTDLNEVMPQVRNMVEKLKFELQNRFSDIQENNLIAQATILDPRFKKLGFIDEEGYKRAVENLYTEVANTTLADENVENKRCDSFIKSEPIDQNIALEKIFIDVLWNDFDAEVRQHLKPSNSTISAIEEVNKYLEESILLRKDSSGVCQDPFVWWHQRKHIYPKLYQIMKTRLCIMGTSVPSERIFSKAGQIVSAKREILKTDKTSQLVFLSYNLNNCN</sequence>
<evidence type="ECO:0000313" key="11">
    <source>
        <dbReference type="EnsemblMetazoa" id="XP_019757844.1"/>
    </source>
</evidence>
<dbReference type="SUPFAM" id="SSF53098">
    <property type="entry name" value="Ribonuclease H-like"/>
    <property type="match status" value="1"/>
</dbReference>
<dbReference type="SMART" id="SM00614">
    <property type="entry name" value="ZnF_BED"/>
    <property type="match status" value="2"/>
</dbReference>
<evidence type="ECO:0000259" key="10">
    <source>
        <dbReference type="PROSITE" id="PS50808"/>
    </source>
</evidence>
<dbReference type="SUPFAM" id="SSF57667">
    <property type="entry name" value="beta-beta-alpha zinc fingers"/>
    <property type="match status" value="2"/>
</dbReference>